<dbReference type="NCBIfam" id="TIGR00045">
    <property type="entry name" value="glycerate kinase"/>
    <property type="match status" value="1"/>
</dbReference>
<evidence type="ECO:0000256" key="4">
    <source>
        <dbReference type="PIRNR" id="PIRNR006078"/>
    </source>
</evidence>
<dbReference type="GO" id="GO:0008887">
    <property type="term" value="F:glycerate kinase activity"/>
    <property type="evidence" value="ECO:0007669"/>
    <property type="project" value="UniProtKB-EC"/>
</dbReference>
<keyword evidence="6" id="KW-1185">Reference proteome</keyword>
<sequence>MRVLLAPDKFKGSLTASAVADHLAAGLRRAAPGLDLRELPIADGGEGTVDAACAAGYHRVTATVTGPLGLPVRAALAVRGPTAVIELAQAAGLSHGTAPLTATSYGVGELIRLALDRGCERIVLGVGGSASTDGGAGMVHALGARLINAREPGGAALRELAGVDLSGLDPRLRTTRFVLASDVDNPLREAAPVYAPQKGATALEVSLLADGLRRWAELLGGDPLAPGSGAAGGVGFAAMTVLGAERRPGVQVLLDLLGFAEAVRGAALVVTGEGALDEQSLHGKAPVGLARAARGVPVVAVTGRCELSTAQLRGAGFAAAYALTDLEPDRSRCLSAPGPLLEIIAGRIVEDHLCC</sequence>
<evidence type="ECO:0000313" key="6">
    <source>
        <dbReference type="Proteomes" id="UP000517916"/>
    </source>
</evidence>
<organism evidence="5 6">
    <name type="scientific">Kutzneria viridogrisea</name>
    <dbReference type="NCBI Taxonomy" id="47990"/>
    <lineage>
        <taxon>Bacteria</taxon>
        <taxon>Bacillati</taxon>
        <taxon>Actinomycetota</taxon>
        <taxon>Actinomycetes</taxon>
        <taxon>Pseudonocardiales</taxon>
        <taxon>Pseudonocardiaceae</taxon>
        <taxon>Kutzneria</taxon>
    </lineage>
</organism>
<dbReference type="PANTHER" id="PTHR21599">
    <property type="entry name" value="GLYCERATE KINASE"/>
    <property type="match status" value="1"/>
</dbReference>
<reference evidence="5 6" key="1">
    <citation type="submission" date="2020-08" db="EMBL/GenBank/DDBJ databases">
        <title>Genomic Encyclopedia of Archaeal and Bacterial Type Strains, Phase II (KMG-II): from individual species to whole genera.</title>
        <authorList>
            <person name="Goeker M."/>
        </authorList>
    </citation>
    <scope>NUCLEOTIDE SEQUENCE [LARGE SCALE GENOMIC DNA]</scope>
    <source>
        <strain evidence="5 6">DSM 43850</strain>
    </source>
</reference>
<evidence type="ECO:0000256" key="1">
    <source>
        <dbReference type="ARBA" id="ARBA00006284"/>
    </source>
</evidence>
<proteinExistence type="inferred from homology"/>
<protein>
    <submittedName>
        <fullName evidence="5">Glycerate kinase</fullName>
        <ecNumber evidence="5">2.7.1.31</ecNumber>
    </submittedName>
</protein>
<gene>
    <name evidence="5" type="ORF">BC739_001775</name>
</gene>
<dbReference type="InterPro" id="IPR018197">
    <property type="entry name" value="Glycerate_kinase_RE-like"/>
</dbReference>
<dbReference type="InterPro" id="IPR036129">
    <property type="entry name" value="Glycerate_kinase_sf"/>
</dbReference>
<dbReference type="Gene3D" id="3.90.1510.10">
    <property type="entry name" value="Glycerate kinase, domain 2"/>
    <property type="match status" value="1"/>
</dbReference>
<keyword evidence="2 4" id="KW-0808">Transferase</keyword>
<evidence type="ECO:0000256" key="3">
    <source>
        <dbReference type="ARBA" id="ARBA00022777"/>
    </source>
</evidence>
<evidence type="ECO:0000313" key="5">
    <source>
        <dbReference type="EMBL" id="MBA8924578.1"/>
    </source>
</evidence>
<dbReference type="Proteomes" id="UP000517916">
    <property type="component" value="Unassembled WGS sequence"/>
</dbReference>
<dbReference type="EC" id="2.7.1.31" evidence="5"/>
<dbReference type="SUPFAM" id="SSF110738">
    <property type="entry name" value="Glycerate kinase I"/>
    <property type="match status" value="1"/>
</dbReference>
<dbReference type="Pfam" id="PF02595">
    <property type="entry name" value="Gly_kinase"/>
    <property type="match status" value="1"/>
</dbReference>
<dbReference type="EMBL" id="JACJID010000001">
    <property type="protein sequence ID" value="MBA8924578.1"/>
    <property type="molecule type" value="Genomic_DNA"/>
</dbReference>
<dbReference type="Gene3D" id="3.40.50.10350">
    <property type="entry name" value="Glycerate kinase, domain 1"/>
    <property type="match status" value="1"/>
</dbReference>
<name>A0ABR6BCH8_9PSEU</name>
<dbReference type="PANTHER" id="PTHR21599:SF0">
    <property type="entry name" value="GLYCERATE KINASE"/>
    <property type="match status" value="1"/>
</dbReference>
<dbReference type="InterPro" id="IPR004381">
    <property type="entry name" value="Glycerate_kinase"/>
</dbReference>
<keyword evidence="3 4" id="KW-0418">Kinase</keyword>
<dbReference type="PIRSF" id="PIRSF006078">
    <property type="entry name" value="GlxK"/>
    <property type="match status" value="1"/>
</dbReference>
<dbReference type="InterPro" id="IPR018193">
    <property type="entry name" value="Glyc_kinase_flavodox-like_fold"/>
</dbReference>
<comment type="similarity">
    <text evidence="1 4">Belongs to the glycerate kinase type-1 family.</text>
</comment>
<dbReference type="RefSeq" id="WP_182836843.1">
    <property type="nucleotide sequence ID" value="NZ_BAAABQ010000001.1"/>
</dbReference>
<accession>A0ABR6BCH8</accession>
<evidence type="ECO:0000256" key="2">
    <source>
        <dbReference type="ARBA" id="ARBA00022679"/>
    </source>
</evidence>
<comment type="caution">
    <text evidence="5">The sequence shown here is derived from an EMBL/GenBank/DDBJ whole genome shotgun (WGS) entry which is preliminary data.</text>
</comment>